<evidence type="ECO:0000313" key="2">
    <source>
        <dbReference type="EMBL" id="GEM46862.1"/>
    </source>
</evidence>
<keyword evidence="3" id="KW-1185">Reference proteome</keyword>
<dbReference type="RefSeq" id="WP_186815992.1">
    <property type="nucleotide sequence ID" value="NZ_BJXB01000010.1"/>
</dbReference>
<comment type="caution">
    <text evidence="2">The sequence shown here is derived from an EMBL/GenBank/DDBJ whole genome shotgun (WGS) entry which is preliminary data.</text>
</comment>
<feature type="compositionally biased region" description="Polar residues" evidence="1">
    <location>
        <begin position="8"/>
        <end position="23"/>
    </location>
</feature>
<reference evidence="2 3" key="1">
    <citation type="submission" date="2019-07" db="EMBL/GenBank/DDBJ databases">
        <title>Whole genome shotgun sequence of Deinococcus cellulosilyticus NBRC 106333.</title>
        <authorList>
            <person name="Hosoyama A."/>
            <person name="Uohara A."/>
            <person name="Ohji S."/>
            <person name="Ichikawa N."/>
        </authorList>
    </citation>
    <scope>NUCLEOTIDE SEQUENCE [LARGE SCALE GENOMIC DNA]</scope>
    <source>
        <strain evidence="2 3">NBRC 106333</strain>
    </source>
</reference>
<proteinExistence type="predicted"/>
<gene>
    <name evidence="2" type="ORF">DC3_24970</name>
</gene>
<evidence type="ECO:0000313" key="3">
    <source>
        <dbReference type="Proteomes" id="UP000321306"/>
    </source>
</evidence>
<dbReference type="EMBL" id="BJXB01000010">
    <property type="protein sequence ID" value="GEM46862.1"/>
    <property type="molecule type" value="Genomic_DNA"/>
</dbReference>
<dbReference type="Proteomes" id="UP000321306">
    <property type="component" value="Unassembled WGS sequence"/>
</dbReference>
<evidence type="ECO:0000256" key="1">
    <source>
        <dbReference type="SAM" id="MobiDB-lite"/>
    </source>
</evidence>
<sequence>MSDLENPGQRSMSANNEKNRQNNLYAKPALERMGQWQTITGSVGVCNPLEDPDC</sequence>
<accession>A0A511N1Y3</accession>
<dbReference type="AlphaFoldDB" id="A0A511N1Y3"/>
<protein>
    <submittedName>
        <fullName evidence="2">Uncharacterized protein</fullName>
    </submittedName>
</protein>
<organism evidence="2 3">
    <name type="scientific">Deinococcus cellulosilyticus (strain DSM 18568 / NBRC 106333 / KACC 11606 / 5516J-15)</name>
    <dbReference type="NCBI Taxonomy" id="1223518"/>
    <lineage>
        <taxon>Bacteria</taxon>
        <taxon>Thermotogati</taxon>
        <taxon>Deinococcota</taxon>
        <taxon>Deinococci</taxon>
        <taxon>Deinococcales</taxon>
        <taxon>Deinococcaceae</taxon>
        <taxon>Deinococcus</taxon>
    </lineage>
</organism>
<feature type="region of interest" description="Disordered" evidence="1">
    <location>
        <begin position="1"/>
        <end position="23"/>
    </location>
</feature>
<name>A0A511N1Y3_DEIC1</name>